<keyword evidence="6 13" id="KW-1133">Transmembrane helix</keyword>
<evidence type="ECO:0000313" key="15">
    <source>
        <dbReference type="Proteomes" id="UP000184603"/>
    </source>
</evidence>
<evidence type="ECO:0000256" key="7">
    <source>
        <dbReference type="ARBA" id="ARBA00023136"/>
    </source>
</evidence>
<comment type="subcellular location">
    <subcellularLocation>
        <location evidence="1">Membrane</location>
        <topology evidence="1">Multi-pass membrane protein</topology>
    </subcellularLocation>
</comment>
<accession>A0A1M7YLI8</accession>
<proteinExistence type="predicted"/>
<feature type="transmembrane region" description="Helical" evidence="13">
    <location>
        <begin position="289"/>
        <end position="309"/>
    </location>
</feature>
<keyword evidence="3" id="KW-0808">Transferase</keyword>
<dbReference type="PANTHER" id="PTHR43867">
    <property type="entry name" value="CELLULOSE SYNTHASE CATALYTIC SUBUNIT A [UDP-FORMING]"/>
    <property type="match status" value="1"/>
</dbReference>
<evidence type="ECO:0000256" key="2">
    <source>
        <dbReference type="ARBA" id="ARBA00022676"/>
    </source>
</evidence>
<dbReference type="STRING" id="1121416.SAMN02745220_05123"/>
<evidence type="ECO:0000256" key="11">
    <source>
        <dbReference type="ARBA" id="ARBA00078564"/>
    </source>
</evidence>
<keyword evidence="5" id="KW-0460">Magnesium</keyword>
<name>A0A1M7YLI8_9BACT</name>
<dbReference type="SUPFAM" id="SSF53448">
    <property type="entry name" value="Nucleotide-diphospho-sugar transferases"/>
    <property type="match status" value="1"/>
</dbReference>
<dbReference type="Proteomes" id="UP000184603">
    <property type="component" value="Unassembled WGS sequence"/>
</dbReference>
<dbReference type="Gene3D" id="3.20.20.80">
    <property type="entry name" value="Glycosidases"/>
    <property type="match status" value="1"/>
</dbReference>
<feature type="region of interest" description="Disordered" evidence="12">
    <location>
        <begin position="1"/>
        <end position="24"/>
    </location>
</feature>
<evidence type="ECO:0000256" key="10">
    <source>
        <dbReference type="ARBA" id="ARBA00068721"/>
    </source>
</evidence>
<dbReference type="SUPFAM" id="SSF51445">
    <property type="entry name" value="(Trans)glycosidases"/>
    <property type="match status" value="1"/>
</dbReference>
<evidence type="ECO:0000256" key="1">
    <source>
        <dbReference type="ARBA" id="ARBA00004141"/>
    </source>
</evidence>
<dbReference type="FunFam" id="3.90.550.10:FF:000164">
    <property type="entry name" value="Beta-(1-3)-glucosyl transferase"/>
    <property type="match status" value="1"/>
</dbReference>
<feature type="transmembrane region" description="Helical" evidence="13">
    <location>
        <begin position="667"/>
        <end position="687"/>
    </location>
</feature>
<evidence type="ECO:0000256" key="4">
    <source>
        <dbReference type="ARBA" id="ARBA00022692"/>
    </source>
</evidence>
<evidence type="ECO:0000256" key="12">
    <source>
        <dbReference type="SAM" id="MobiDB-lite"/>
    </source>
</evidence>
<dbReference type="InterPro" id="IPR017853">
    <property type="entry name" value="GH"/>
</dbReference>
<gene>
    <name evidence="14" type="ORF">SAMN02745220_05123</name>
</gene>
<feature type="transmembrane region" description="Helical" evidence="13">
    <location>
        <begin position="321"/>
        <end position="338"/>
    </location>
</feature>
<dbReference type="Pfam" id="PF13641">
    <property type="entry name" value="Glyco_tranf_2_3"/>
    <property type="match status" value="1"/>
</dbReference>
<keyword evidence="2" id="KW-0328">Glycosyltransferase</keyword>
<evidence type="ECO:0000256" key="8">
    <source>
        <dbReference type="ARBA" id="ARBA00053004"/>
    </source>
</evidence>
<dbReference type="AlphaFoldDB" id="A0A1M7YLI8"/>
<dbReference type="PANTHER" id="PTHR43867:SF4">
    <property type="entry name" value="BETA-(1-3)-GLUCOSYL TRANSFERASE"/>
    <property type="match status" value="1"/>
</dbReference>
<dbReference type="Gene3D" id="3.90.550.10">
    <property type="entry name" value="Spore Coat Polysaccharide Biosynthesis Protein SpsA, Chain A"/>
    <property type="match status" value="1"/>
</dbReference>
<evidence type="ECO:0000256" key="13">
    <source>
        <dbReference type="SAM" id="Phobius"/>
    </source>
</evidence>
<dbReference type="EMBL" id="FRFE01000055">
    <property type="protein sequence ID" value="SHO53447.1"/>
    <property type="molecule type" value="Genomic_DNA"/>
</dbReference>
<evidence type="ECO:0000313" key="14">
    <source>
        <dbReference type="EMBL" id="SHO53447.1"/>
    </source>
</evidence>
<evidence type="ECO:0000256" key="9">
    <source>
        <dbReference type="ARBA" id="ARBA00066964"/>
    </source>
</evidence>
<dbReference type="InterPro" id="IPR050321">
    <property type="entry name" value="Glycosyltr_2/OpgH_subfam"/>
</dbReference>
<dbReference type="InterPro" id="IPR029044">
    <property type="entry name" value="Nucleotide-diphossugar_trans"/>
</dbReference>
<feature type="transmembrane region" description="Helical" evidence="13">
    <location>
        <begin position="727"/>
        <end position="749"/>
    </location>
</feature>
<feature type="transmembrane region" description="Helical" evidence="13">
    <location>
        <begin position="804"/>
        <end position="826"/>
    </location>
</feature>
<keyword evidence="7 13" id="KW-0472">Membrane</keyword>
<comment type="catalytic activity">
    <reaction evidence="8">
        <text>a 1,2-diacyl-sn-glycerol + UDP-alpha-D-glucose = a 1,2-diacyl-3-O-(beta-D-glucopyranosyl)-sn-glycerol + UDP + H(+)</text>
        <dbReference type="Rhea" id="RHEA:17285"/>
        <dbReference type="ChEBI" id="CHEBI:15378"/>
        <dbReference type="ChEBI" id="CHEBI:17815"/>
        <dbReference type="ChEBI" id="CHEBI:58223"/>
        <dbReference type="ChEBI" id="CHEBI:58885"/>
        <dbReference type="ChEBI" id="CHEBI:75799"/>
        <dbReference type="EC" id="2.4.1.336"/>
    </reaction>
</comment>
<sequence length="853" mass="96452">MLNKPENEPPWPKRIQGFSFSPMRPGNDPVKHILPTESEVEADLKLLSGRTNAVRVYSVEGVQAKIPELAAKVGLNVTLGAWIGPDPVENERQVTEVIRIARENYQNVIRVIIGNESILRGEITVKELDSYLERAQRELTIPVSTAEPWHVWIQHPDLADHVDFIATHMLPYWEGVPLDNAVDYIIDRYNTLARNFPDKLVVIGEVGWPSNGRKRGGAVASPANQATFLRRFLAKAEELEYVYYVMEAFDQIWKQKNTEGAVGAYWGVYDANRQPKFPFTSPIVSIPEWQTLAAVSVAIAIICFMLLVVDSKTLKLRGRGFLASIAFIAATGVVWIFYSYSRQYLTFSTILVGILMSIGLLGVVIVVLAEAHEWAEAIWGSMQRRAFVKQEVPDDELPMVSVHVPAYNEPPEMMIETLNALARLDYPRFEVIVMDNNTKDPEVWRPVEAHCRTLGPHFKFFHEGQLAGFKAGALNYALARTADEATVVAVIDSDYQVDPYWLRDLTPQFLKENVAIVQAPQDYRDDKENLFKAMCYAEYRAFFSIGMVVRNERNAIIQHGTMTMVRRSVLEEVGAWAEWCITEDAELGLRIFEQGCEAYYTSKSYGKGLMPDNFVDFKKQRFRWAYGSVQIMRYHLGELLRKGETKLTWGQRYHFVAGWLPWMADSINLIFTASALLWSTYMIYLPLTVDAPMLILSVVPLTFFIFKVAKMIYLYHRRVDSSVVQTMASAVAGLALTHTIAKAMLYGVITKNLPFFRTPKKAADSSEFWYALQSAREEALVGIALLLAAWCLYQQHGASSSDQLVWMIVLLVQSTPYVAAVAMSFIGACAQLPEKLVESITSPLADRPKTENE</sequence>
<dbReference type="GO" id="GO:0016758">
    <property type="term" value="F:hexosyltransferase activity"/>
    <property type="evidence" value="ECO:0007669"/>
    <property type="project" value="TreeGrafter"/>
</dbReference>
<feature type="transmembrane region" description="Helical" evidence="13">
    <location>
        <begin position="344"/>
        <end position="369"/>
    </location>
</feature>
<protein>
    <recommendedName>
        <fullName evidence="10">Beta-monoglucosyldiacylglycerol synthase</fullName>
        <ecNumber evidence="9">2.4.1.336</ecNumber>
    </recommendedName>
    <alternativeName>
        <fullName evidence="11">UDP-glucose:1,2-diacylglycerol 3-beta-D-glucosyltransferase</fullName>
    </alternativeName>
</protein>
<feature type="transmembrane region" description="Helical" evidence="13">
    <location>
        <begin position="693"/>
        <end position="715"/>
    </location>
</feature>
<dbReference type="EC" id="2.4.1.336" evidence="9"/>
<dbReference type="GO" id="GO:0005886">
    <property type="term" value="C:plasma membrane"/>
    <property type="evidence" value="ECO:0007669"/>
    <property type="project" value="TreeGrafter"/>
</dbReference>
<keyword evidence="4 13" id="KW-0812">Transmembrane</keyword>
<reference evidence="14 15" key="1">
    <citation type="submission" date="2016-12" db="EMBL/GenBank/DDBJ databases">
        <authorList>
            <person name="Song W.-J."/>
            <person name="Kurnit D.M."/>
        </authorList>
    </citation>
    <scope>NUCLEOTIDE SEQUENCE [LARGE SCALE GENOMIC DNA]</scope>
    <source>
        <strain evidence="14 15">DSM 18488</strain>
    </source>
</reference>
<organism evidence="14 15">
    <name type="scientific">Desulfopila aestuarii DSM 18488</name>
    <dbReference type="NCBI Taxonomy" id="1121416"/>
    <lineage>
        <taxon>Bacteria</taxon>
        <taxon>Pseudomonadati</taxon>
        <taxon>Thermodesulfobacteriota</taxon>
        <taxon>Desulfobulbia</taxon>
        <taxon>Desulfobulbales</taxon>
        <taxon>Desulfocapsaceae</taxon>
        <taxon>Desulfopila</taxon>
    </lineage>
</organism>
<evidence type="ECO:0000256" key="3">
    <source>
        <dbReference type="ARBA" id="ARBA00022679"/>
    </source>
</evidence>
<keyword evidence="15" id="KW-1185">Reference proteome</keyword>
<evidence type="ECO:0000256" key="6">
    <source>
        <dbReference type="ARBA" id="ARBA00022989"/>
    </source>
</evidence>
<evidence type="ECO:0000256" key="5">
    <source>
        <dbReference type="ARBA" id="ARBA00022842"/>
    </source>
</evidence>